<protein>
    <submittedName>
        <fullName evidence="1">Uncharacterized protein</fullName>
    </submittedName>
</protein>
<proteinExistence type="predicted"/>
<reference evidence="1 2" key="1">
    <citation type="journal article" date="2015" name="Stand. Genomic Sci.">
        <title>Genomic Encyclopedia of Bacterial and Archaeal Type Strains, Phase III: the genomes of soil and plant-associated and newly described type strains.</title>
        <authorList>
            <person name="Whitman W.B."/>
            <person name="Woyke T."/>
            <person name="Klenk H.P."/>
            <person name="Zhou Y."/>
            <person name="Lilburn T.G."/>
            <person name="Beck B.J."/>
            <person name="De Vos P."/>
            <person name="Vandamme P."/>
            <person name="Eisen J.A."/>
            <person name="Garrity G."/>
            <person name="Hugenholtz P."/>
            <person name="Kyrpides N.C."/>
        </authorList>
    </citation>
    <scope>NUCLEOTIDE SEQUENCE [LARGE SCALE GENOMIC DNA]</scope>
    <source>
        <strain evidence="1 2">CGMCC 1.10115</strain>
    </source>
</reference>
<name>A0A562K5C8_9BACI</name>
<keyword evidence="2" id="KW-1185">Reference proteome</keyword>
<comment type="caution">
    <text evidence="1">The sequence shown here is derived from an EMBL/GenBank/DDBJ whole genome shotgun (WGS) entry which is preliminary data.</text>
</comment>
<organism evidence="1 2">
    <name type="scientific">Cytobacillus oceanisediminis</name>
    <dbReference type="NCBI Taxonomy" id="665099"/>
    <lineage>
        <taxon>Bacteria</taxon>
        <taxon>Bacillati</taxon>
        <taxon>Bacillota</taxon>
        <taxon>Bacilli</taxon>
        <taxon>Bacillales</taxon>
        <taxon>Bacillaceae</taxon>
        <taxon>Cytobacillus</taxon>
    </lineage>
</organism>
<evidence type="ECO:0000313" key="1">
    <source>
        <dbReference type="EMBL" id="TWH90566.1"/>
    </source>
</evidence>
<accession>A0A562K5C8</accession>
<evidence type="ECO:0000313" key="2">
    <source>
        <dbReference type="Proteomes" id="UP000318667"/>
    </source>
</evidence>
<dbReference type="AlphaFoldDB" id="A0A562K5C8"/>
<dbReference type="EMBL" id="VLKI01000001">
    <property type="protein sequence ID" value="TWH90566.1"/>
    <property type="molecule type" value="Genomic_DNA"/>
</dbReference>
<dbReference type="Proteomes" id="UP000318667">
    <property type="component" value="Unassembled WGS sequence"/>
</dbReference>
<sequence>MCLCKKVNQYYLENDPNRGKAVKLTPTKYQPPVTARFKKTIYNTGKKYVNGKLQM</sequence>
<gene>
    <name evidence="1" type="ORF">IQ19_00009</name>
</gene>